<dbReference type="InterPro" id="IPR002014">
    <property type="entry name" value="VHS_dom"/>
</dbReference>
<dbReference type="InterPro" id="IPR004152">
    <property type="entry name" value="GAT_dom"/>
</dbReference>
<proteinExistence type="predicted"/>
<reference evidence="8" key="1">
    <citation type="submission" date="2022-08" db="EMBL/GenBank/DDBJ databases">
        <title>Novel sulphate-reducing endosymbionts in the free-living metamonad Anaeramoeba.</title>
        <authorList>
            <person name="Jerlstrom-Hultqvist J."/>
            <person name="Cepicka I."/>
            <person name="Gallot-Lavallee L."/>
            <person name="Salas-Leiva D."/>
            <person name="Curtis B.A."/>
            <person name="Zahonova K."/>
            <person name="Pipaliya S."/>
            <person name="Dacks J."/>
            <person name="Roger A.J."/>
        </authorList>
    </citation>
    <scope>NUCLEOTIDE SEQUENCE</scope>
    <source>
        <strain evidence="8">Busselton2</strain>
    </source>
</reference>
<dbReference type="PANTHER" id="PTHR45898">
    <property type="entry name" value="TOM1-LIKE PROTEIN"/>
    <property type="match status" value="1"/>
</dbReference>
<dbReference type="Proteomes" id="UP001146793">
    <property type="component" value="Unassembled WGS sequence"/>
</dbReference>
<dbReference type="GO" id="GO:0043328">
    <property type="term" value="P:protein transport to vacuole involved in ubiquitin-dependent protein catabolic process via the multivesicular body sorting pathway"/>
    <property type="evidence" value="ECO:0007669"/>
    <property type="project" value="InterPro"/>
</dbReference>
<dbReference type="PROSITE" id="PS50909">
    <property type="entry name" value="GAT"/>
    <property type="match status" value="1"/>
</dbReference>
<dbReference type="GO" id="GO:0043130">
    <property type="term" value="F:ubiquitin binding"/>
    <property type="evidence" value="ECO:0007669"/>
    <property type="project" value="InterPro"/>
</dbReference>
<dbReference type="Gene3D" id="1.20.58.160">
    <property type="match status" value="1"/>
</dbReference>
<dbReference type="SUPFAM" id="SSF89009">
    <property type="entry name" value="GAT-like domain"/>
    <property type="match status" value="1"/>
</dbReference>
<feature type="domain" description="GAT" evidence="7">
    <location>
        <begin position="192"/>
        <end position="279"/>
    </location>
</feature>
<dbReference type="Pfam" id="PF03127">
    <property type="entry name" value="GAT"/>
    <property type="match status" value="1"/>
</dbReference>
<comment type="subcellular location">
    <subcellularLocation>
        <location evidence="1">Membrane</location>
        <topology evidence="1">Peripheral membrane protein</topology>
    </subcellularLocation>
</comment>
<organism evidence="8 9">
    <name type="scientific">Anaeramoeba flamelloides</name>
    <dbReference type="NCBI Taxonomy" id="1746091"/>
    <lineage>
        <taxon>Eukaryota</taxon>
        <taxon>Metamonada</taxon>
        <taxon>Anaeramoebidae</taxon>
        <taxon>Anaeramoeba</taxon>
    </lineage>
</organism>
<dbReference type="AlphaFoldDB" id="A0AAV7Y9E3"/>
<dbReference type="GO" id="GO:0035091">
    <property type="term" value="F:phosphatidylinositol binding"/>
    <property type="evidence" value="ECO:0007669"/>
    <property type="project" value="InterPro"/>
</dbReference>
<evidence type="ECO:0000313" key="9">
    <source>
        <dbReference type="Proteomes" id="UP001146793"/>
    </source>
</evidence>
<name>A0AAV7Y9E3_9EUKA</name>
<comment type="caution">
    <text evidence="8">The sequence shown here is derived from an EMBL/GenBank/DDBJ whole genome shotgun (WGS) entry which is preliminary data.</text>
</comment>
<keyword evidence="3" id="KW-0653">Protein transport</keyword>
<feature type="compositionally biased region" description="Polar residues" evidence="5">
    <location>
        <begin position="410"/>
        <end position="420"/>
    </location>
</feature>
<feature type="compositionally biased region" description="Polar residues" evidence="5">
    <location>
        <begin position="371"/>
        <end position="396"/>
    </location>
</feature>
<dbReference type="InterPro" id="IPR038425">
    <property type="entry name" value="GAT_sf"/>
</dbReference>
<evidence type="ECO:0000256" key="1">
    <source>
        <dbReference type="ARBA" id="ARBA00004170"/>
    </source>
</evidence>
<evidence type="ECO:0000259" key="6">
    <source>
        <dbReference type="PROSITE" id="PS50179"/>
    </source>
</evidence>
<dbReference type="SUPFAM" id="SSF48464">
    <property type="entry name" value="ENTH/VHS domain"/>
    <property type="match status" value="1"/>
</dbReference>
<dbReference type="Gene3D" id="1.25.40.90">
    <property type="match status" value="1"/>
</dbReference>
<dbReference type="InterPro" id="IPR008942">
    <property type="entry name" value="ENTH_VHS"/>
</dbReference>
<feature type="domain" description="VHS" evidence="6">
    <location>
        <begin position="12"/>
        <end position="137"/>
    </location>
</feature>
<feature type="region of interest" description="Disordered" evidence="5">
    <location>
        <begin position="371"/>
        <end position="420"/>
    </location>
</feature>
<evidence type="ECO:0000256" key="2">
    <source>
        <dbReference type="ARBA" id="ARBA00022448"/>
    </source>
</evidence>
<keyword evidence="2" id="KW-0813">Transport</keyword>
<gene>
    <name evidence="8" type="ORF">M0812_28858</name>
</gene>
<keyword evidence="4" id="KW-0472">Membrane</keyword>
<accession>A0AAV7Y9E3</accession>
<dbReference type="PROSITE" id="PS50179">
    <property type="entry name" value="VHS"/>
    <property type="match status" value="1"/>
</dbReference>
<dbReference type="PANTHER" id="PTHR45898:SF4">
    <property type="entry name" value="TARGET OF MYB PROTEIN 1"/>
    <property type="match status" value="1"/>
</dbReference>
<dbReference type="Pfam" id="PF00790">
    <property type="entry name" value="VHS"/>
    <property type="match status" value="1"/>
</dbReference>
<dbReference type="InterPro" id="IPR044836">
    <property type="entry name" value="TOL_plant"/>
</dbReference>
<dbReference type="GO" id="GO:0005737">
    <property type="term" value="C:cytoplasm"/>
    <property type="evidence" value="ECO:0007669"/>
    <property type="project" value="UniProtKB-ARBA"/>
</dbReference>
<evidence type="ECO:0000313" key="8">
    <source>
        <dbReference type="EMBL" id="KAJ3426402.1"/>
    </source>
</evidence>
<feature type="region of interest" description="Disordered" evidence="5">
    <location>
        <begin position="284"/>
        <end position="305"/>
    </location>
</feature>
<evidence type="ECO:0000259" key="7">
    <source>
        <dbReference type="PROSITE" id="PS50909"/>
    </source>
</evidence>
<sequence>MNRNLSDIVNKATSDNKTTFDLRENLAIIDRIQNDHSRQKMVASLLKSRLRKKNYNVKLTAIVLLDMCVKNLGRNFVKHLTENSYQKIIIKTIALIPKSELSERTLALVRYLKNNYKKEPKFTKTFQKLLNNGYAFHEDPEFGGGLNEKKISKKNTHSNNNTKHPMIKRYVVTSQQSLFDKKKKSEKRRNEMEKIEIEKKLKKIKLKLGLLKELLMSIHESENVSNDPLVGALIKKCKKHRDQLQKMVLSTQDEHLLGQILIMNDKLNNAIEWYTEMLDSDNKPEIKERNDYNNEKKQKISTKNEEFKKQNKNIYMDDLNIDDFTNHAMTIQTNNSKGNTYQNIQTTTQNTSSINELIDLGLDFLGTSSGNSKENSNIELSSNNKQSYNHDPNDNNPFRKKGNNYYRQDPNVSTANNNEHNTEQNIIPNQKISLLKPQRNIQKKTKPMIGLKKRNTNKNSPFNFDSLLEKEYQKDKFLEKNKPRMTHIEKMEQHLKRMQNIGNGMYQDDEDDDDFNEFFTTRRKKFSKYIIDKN</sequence>
<protein>
    <submittedName>
        <fullName evidence="8">Tom1-like protein</fullName>
    </submittedName>
</protein>
<evidence type="ECO:0000256" key="3">
    <source>
        <dbReference type="ARBA" id="ARBA00022927"/>
    </source>
</evidence>
<dbReference type="GO" id="GO:0016020">
    <property type="term" value="C:membrane"/>
    <property type="evidence" value="ECO:0007669"/>
    <property type="project" value="UniProtKB-SubCell"/>
</dbReference>
<dbReference type="EMBL" id="JANTQA010000070">
    <property type="protein sequence ID" value="KAJ3426402.1"/>
    <property type="molecule type" value="Genomic_DNA"/>
</dbReference>
<evidence type="ECO:0000256" key="4">
    <source>
        <dbReference type="ARBA" id="ARBA00023136"/>
    </source>
</evidence>
<dbReference type="SMART" id="SM00288">
    <property type="entry name" value="VHS"/>
    <property type="match status" value="1"/>
</dbReference>
<evidence type="ECO:0000256" key="5">
    <source>
        <dbReference type="SAM" id="MobiDB-lite"/>
    </source>
</evidence>